<sequence length="245" mass="26405">MLNLRKKTIQDKQQTRGKQVYAIIPAAGSSQRMGGGNKLVMELHGQPILCRTLQVFEACPAIDGIVLVCRKQDQANYASLCADWNISKLHKIVEGGPTREHSVLNGILACEKDIGYVAIHDAARPLITEEIIAEAVEVAMRDSAAAPGVACKDSIQVIQNGKMVKNIARESVIAVQTPQCFDIDLICAALTKALESGESLTDDCGAVTALGQPITITRGSYENIKITTPEDVVQGEAILKGRRQK</sequence>
<comment type="similarity">
    <text evidence="4">Belongs to the IspD/TarI cytidylyltransferase family. IspD subfamily.</text>
</comment>
<dbReference type="EMBL" id="JAHLQI010000006">
    <property type="protein sequence ID" value="MBU5491191.1"/>
    <property type="molecule type" value="Genomic_DNA"/>
</dbReference>
<dbReference type="RefSeq" id="WP_216470901.1">
    <property type="nucleotide sequence ID" value="NZ_JAHLQI010000006.1"/>
</dbReference>
<reference evidence="5 6" key="1">
    <citation type="submission" date="2021-06" db="EMBL/GenBank/DDBJ databases">
        <authorList>
            <person name="Sun Q."/>
            <person name="Li D."/>
        </authorList>
    </citation>
    <scope>NUCLEOTIDE SEQUENCE [LARGE SCALE GENOMIC DNA]</scope>
    <source>
        <strain evidence="5 6">MSJd-7</strain>
    </source>
</reference>
<keyword evidence="1 4" id="KW-0808">Transferase</keyword>
<dbReference type="EC" id="2.7.7.60" evidence="4"/>
<comment type="caution">
    <text evidence="5">The sequence shown here is derived from an EMBL/GenBank/DDBJ whole genome shotgun (WGS) entry which is preliminary data.</text>
</comment>
<dbReference type="Proteomes" id="UP000783588">
    <property type="component" value="Unassembled WGS sequence"/>
</dbReference>
<name>A0ABS6EU24_9FIRM</name>
<dbReference type="CDD" id="cd02516">
    <property type="entry name" value="CDP-ME_synthetase"/>
    <property type="match status" value="1"/>
</dbReference>
<feature type="site" description="Transition state stabilizer" evidence="4">
    <location>
        <position position="32"/>
    </location>
</feature>
<keyword evidence="2 4" id="KW-0548">Nucleotidyltransferase</keyword>
<dbReference type="NCBIfam" id="TIGR00453">
    <property type="entry name" value="ispD"/>
    <property type="match status" value="1"/>
</dbReference>
<evidence type="ECO:0000256" key="2">
    <source>
        <dbReference type="ARBA" id="ARBA00022695"/>
    </source>
</evidence>
<proteinExistence type="inferred from homology"/>
<dbReference type="InterPro" id="IPR034683">
    <property type="entry name" value="IspD/TarI"/>
</dbReference>
<gene>
    <name evidence="4 5" type="primary">ispD</name>
    <name evidence="5" type="ORF">KQI75_11290</name>
</gene>
<dbReference type="HAMAP" id="MF_00108">
    <property type="entry name" value="IspD"/>
    <property type="match status" value="1"/>
</dbReference>
<dbReference type="InterPro" id="IPR001228">
    <property type="entry name" value="IspD"/>
</dbReference>
<feature type="site" description="Positions MEP for the nucleophilic attack" evidence="4">
    <location>
        <position position="169"/>
    </location>
</feature>
<feature type="site" description="Transition state stabilizer" evidence="4">
    <location>
        <position position="38"/>
    </location>
</feature>
<protein>
    <recommendedName>
        <fullName evidence="4">2-C-methyl-D-erythritol 4-phosphate cytidylyltransferase</fullName>
        <ecNumber evidence="4">2.7.7.60</ecNumber>
    </recommendedName>
    <alternativeName>
        <fullName evidence="4">4-diphosphocytidyl-2C-methyl-D-erythritol synthase</fullName>
    </alternativeName>
    <alternativeName>
        <fullName evidence="4">MEP cytidylyltransferase</fullName>
        <shortName evidence="4">MCT</shortName>
    </alternativeName>
</protein>
<comment type="catalytic activity">
    <reaction evidence="4">
        <text>2-C-methyl-D-erythritol 4-phosphate + CTP + H(+) = 4-CDP-2-C-methyl-D-erythritol + diphosphate</text>
        <dbReference type="Rhea" id="RHEA:13429"/>
        <dbReference type="ChEBI" id="CHEBI:15378"/>
        <dbReference type="ChEBI" id="CHEBI:33019"/>
        <dbReference type="ChEBI" id="CHEBI:37563"/>
        <dbReference type="ChEBI" id="CHEBI:57823"/>
        <dbReference type="ChEBI" id="CHEBI:58262"/>
        <dbReference type="EC" id="2.7.7.60"/>
    </reaction>
</comment>
<accession>A0ABS6EU24</accession>
<organism evidence="5 6">
    <name type="scientific">Butyricicoccus intestinisimiae</name>
    <dbReference type="NCBI Taxonomy" id="2841509"/>
    <lineage>
        <taxon>Bacteria</taxon>
        <taxon>Bacillati</taxon>
        <taxon>Bacillota</taxon>
        <taxon>Clostridia</taxon>
        <taxon>Eubacteriales</taxon>
        <taxon>Butyricicoccaceae</taxon>
        <taxon>Butyricicoccus</taxon>
    </lineage>
</organism>
<comment type="pathway">
    <text evidence="4">Isoprenoid biosynthesis; isopentenyl diphosphate biosynthesis via DXP pathway; isopentenyl diphosphate from 1-deoxy-D-xylulose 5-phosphate: step 2/6.</text>
</comment>
<keyword evidence="3 4" id="KW-0414">Isoprene biosynthesis</keyword>
<evidence type="ECO:0000256" key="1">
    <source>
        <dbReference type="ARBA" id="ARBA00022679"/>
    </source>
</evidence>
<dbReference type="PANTHER" id="PTHR32125">
    <property type="entry name" value="2-C-METHYL-D-ERYTHRITOL 4-PHOSPHATE CYTIDYLYLTRANSFERASE, CHLOROPLASTIC"/>
    <property type="match status" value="1"/>
</dbReference>
<evidence type="ECO:0000313" key="6">
    <source>
        <dbReference type="Proteomes" id="UP000783588"/>
    </source>
</evidence>
<keyword evidence="6" id="KW-1185">Reference proteome</keyword>
<evidence type="ECO:0000313" key="5">
    <source>
        <dbReference type="EMBL" id="MBU5491191.1"/>
    </source>
</evidence>
<dbReference type="GO" id="GO:0050518">
    <property type="term" value="F:2-C-methyl-D-erythritol 4-phosphate cytidylyltransferase activity"/>
    <property type="evidence" value="ECO:0007669"/>
    <property type="project" value="UniProtKB-EC"/>
</dbReference>
<dbReference type="Pfam" id="PF01128">
    <property type="entry name" value="IspD"/>
    <property type="match status" value="1"/>
</dbReference>
<comment type="function">
    <text evidence="4">Catalyzes the formation of 4-diphosphocytidyl-2-C-methyl-D-erythritol from CTP and 2-C-methyl-D-erythritol 4-phosphate (MEP).</text>
</comment>
<evidence type="ECO:0000256" key="4">
    <source>
        <dbReference type="HAMAP-Rule" id="MF_00108"/>
    </source>
</evidence>
<dbReference type="InterPro" id="IPR050088">
    <property type="entry name" value="IspD/TarI_cytidylyltransf_bact"/>
</dbReference>
<dbReference type="PANTHER" id="PTHR32125:SF4">
    <property type="entry name" value="2-C-METHYL-D-ERYTHRITOL 4-PHOSPHATE CYTIDYLYLTRANSFERASE, CHLOROPLASTIC"/>
    <property type="match status" value="1"/>
</dbReference>
<evidence type="ECO:0000256" key="3">
    <source>
        <dbReference type="ARBA" id="ARBA00023229"/>
    </source>
</evidence>
<feature type="site" description="Positions MEP for the nucleophilic attack" evidence="4">
    <location>
        <position position="225"/>
    </location>
</feature>